<dbReference type="Pfam" id="PF02065">
    <property type="entry name" value="Melibiase"/>
    <property type="match status" value="1"/>
</dbReference>
<dbReference type="PROSITE" id="PS00512">
    <property type="entry name" value="ALPHA_GALACTOSIDASE"/>
    <property type="match status" value="1"/>
</dbReference>
<evidence type="ECO:0000256" key="1">
    <source>
        <dbReference type="ARBA" id="ARBA00001255"/>
    </source>
</evidence>
<name>A0A545SS19_9GAMM</name>
<dbReference type="Pfam" id="PF16875">
    <property type="entry name" value="Glyco_hydro_36N"/>
    <property type="match status" value="1"/>
</dbReference>
<dbReference type="InterPro" id="IPR038417">
    <property type="entry name" value="Alpga-gal_N_sf"/>
</dbReference>
<dbReference type="InterPro" id="IPR017853">
    <property type="entry name" value="GH"/>
</dbReference>
<dbReference type="FunFam" id="3.20.20.70:FF:000118">
    <property type="entry name" value="Alpha-galactosidase"/>
    <property type="match status" value="1"/>
</dbReference>
<dbReference type="GO" id="GO:0004557">
    <property type="term" value="F:alpha-galactosidase activity"/>
    <property type="evidence" value="ECO:0007669"/>
    <property type="project" value="UniProtKB-EC"/>
</dbReference>
<dbReference type="InterPro" id="IPR002252">
    <property type="entry name" value="Glyco_hydro_36"/>
</dbReference>
<dbReference type="SUPFAM" id="SSF51445">
    <property type="entry name" value="(Trans)glycosidases"/>
    <property type="match status" value="1"/>
</dbReference>
<accession>A0A545SS19</accession>
<dbReference type="Gene3D" id="2.70.98.60">
    <property type="entry name" value="alpha-galactosidase from lactobacil brevis"/>
    <property type="match status" value="1"/>
</dbReference>
<dbReference type="EC" id="3.2.1.22" evidence="2"/>
<dbReference type="RefSeq" id="WP_142929642.1">
    <property type="nucleotide sequence ID" value="NZ_ML660109.1"/>
</dbReference>
<evidence type="ECO:0000256" key="4">
    <source>
        <dbReference type="ARBA" id="ARBA00023295"/>
    </source>
</evidence>
<evidence type="ECO:0000313" key="6">
    <source>
        <dbReference type="EMBL" id="TQV67745.1"/>
    </source>
</evidence>
<dbReference type="InterPro" id="IPR000111">
    <property type="entry name" value="Glyco_hydro_27/36_CS"/>
</dbReference>
<evidence type="ECO:0000259" key="5">
    <source>
        <dbReference type="Pfam" id="PF16875"/>
    </source>
</evidence>
<comment type="caution">
    <text evidence="6">The sequence shown here is derived from an EMBL/GenBank/DDBJ whole genome shotgun (WGS) entry which is preliminary data.</text>
</comment>
<dbReference type="GO" id="GO:0016052">
    <property type="term" value="P:carbohydrate catabolic process"/>
    <property type="evidence" value="ECO:0007669"/>
    <property type="project" value="InterPro"/>
</dbReference>
<gene>
    <name evidence="6" type="ORF">FKG94_24755</name>
</gene>
<evidence type="ECO:0000256" key="3">
    <source>
        <dbReference type="ARBA" id="ARBA00022801"/>
    </source>
</evidence>
<feature type="domain" description="Glycosyl hydrolase family 36 N-terminal" evidence="5">
    <location>
        <begin position="33"/>
        <end position="263"/>
    </location>
</feature>
<dbReference type="CDD" id="cd14791">
    <property type="entry name" value="GH36"/>
    <property type="match status" value="1"/>
</dbReference>
<comment type="catalytic activity">
    <reaction evidence="1">
        <text>Hydrolysis of terminal, non-reducing alpha-D-galactose residues in alpha-D-galactosides, including galactose oligosaccharides, galactomannans and galactolipids.</text>
        <dbReference type="EC" id="3.2.1.22"/>
    </reaction>
</comment>
<evidence type="ECO:0000256" key="2">
    <source>
        <dbReference type="ARBA" id="ARBA00012755"/>
    </source>
</evidence>
<dbReference type="PANTHER" id="PTHR43053:SF3">
    <property type="entry name" value="ALPHA-GALACTOSIDASE C-RELATED"/>
    <property type="match status" value="1"/>
</dbReference>
<dbReference type="PRINTS" id="PR00743">
    <property type="entry name" value="GLHYDRLASE36"/>
</dbReference>
<dbReference type="InterPro" id="IPR031704">
    <property type="entry name" value="Glyco_hydro_36_N"/>
</dbReference>
<dbReference type="Proteomes" id="UP000319732">
    <property type="component" value="Unassembled WGS sequence"/>
</dbReference>
<sequence length="721" mass="80365">MNKKCEGKILISRLTSSFSEVVVQADIDSGAGPTLLYWGEPLGAPVAVDALADLKQRPALNAMLDIVEPLTWVPEAGGGFLGTPGIEVHRHGRDFVTQFQLREQLAIEQGLRFVYADTAAALTLVVELVLDRASGVLTSQCRVTNESETPVQVNWLAAGALALPAAYRQCLTFTGRWCKEFQSRWQTLENGIWSQESRAGRTSHASFPGLMVGAERVTRGQGEVCGFHLGWSGNHRILCELTRDGRRQVQMGELLLPGEITLAQGESYTSPTLYAAWSGAGLNGVAARFHDYARINLLPRRIYEKPRPVHYNTWEAIYFYHSMPKLTRLIERAAALGVERFVLDDGWFPERNDEHAGLGDWEVCPKKFPNGFEELGGILAKNGLEFGLWVEPEMVSENSELFRRHPDWVLGVAGRQQPLGRYQYVLDIANPAVSDFLYERLVKLVKTHSIRYLKWDMNRDLTHPAGRAGTPSVHRQTRALYELLARIRNACPGLEIENCSSGGGRIDFGIMRYCDRIWLSDCVDPQERQLIQYGYSLFFPPEVMGAHIGEQLAHTTGRMTSVDYRCATALVGHMGIEADIDRLPAGEEEVIKRYFALYKSYRSLIASGRKHYLDTGSENLCAFTLVSPGREWALLSVSRLETDLQVLADPVRLYGLADEVEYRLRLINPEVVAAADTKTSMLLSEGADIQCAGILLRCAGIQLPVIRAQTTLLLDIRAVDA</sequence>
<dbReference type="InterPro" id="IPR013785">
    <property type="entry name" value="Aldolase_TIM"/>
</dbReference>
<dbReference type="OrthoDB" id="9758822at2"/>
<protein>
    <recommendedName>
        <fullName evidence="2">alpha-galactosidase</fullName>
        <ecNumber evidence="2">3.2.1.22</ecNumber>
    </recommendedName>
</protein>
<organism evidence="6 7">
    <name type="scientific">Exilibacterium tricleocarpae</name>
    <dbReference type="NCBI Taxonomy" id="2591008"/>
    <lineage>
        <taxon>Bacteria</taxon>
        <taxon>Pseudomonadati</taxon>
        <taxon>Pseudomonadota</taxon>
        <taxon>Gammaproteobacteria</taxon>
        <taxon>Cellvibrionales</taxon>
        <taxon>Cellvibrionaceae</taxon>
        <taxon>Exilibacterium</taxon>
    </lineage>
</organism>
<dbReference type="EMBL" id="VHSG01000033">
    <property type="protein sequence ID" value="TQV67745.1"/>
    <property type="molecule type" value="Genomic_DNA"/>
</dbReference>
<dbReference type="PANTHER" id="PTHR43053">
    <property type="entry name" value="GLYCOSIDASE FAMILY 31"/>
    <property type="match status" value="1"/>
</dbReference>
<proteinExistence type="predicted"/>
<keyword evidence="4" id="KW-0326">Glycosidase</keyword>
<dbReference type="InterPro" id="IPR050985">
    <property type="entry name" value="Alpha-glycosidase_related"/>
</dbReference>
<dbReference type="AlphaFoldDB" id="A0A545SS19"/>
<reference evidence="6 7" key="1">
    <citation type="submission" date="2019-06" db="EMBL/GenBank/DDBJ databases">
        <title>Whole genome sequence for Cellvibrionaceae sp. R142.</title>
        <authorList>
            <person name="Wang G."/>
        </authorList>
    </citation>
    <scope>NUCLEOTIDE SEQUENCE [LARGE SCALE GENOMIC DNA]</scope>
    <source>
        <strain evidence="6 7">R142</strain>
    </source>
</reference>
<keyword evidence="7" id="KW-1185">Reference proteome</keyword>
<evidence type="ECO:0000313" key="7">
    <source>
        <dbReference type="Proteomes" id="UP000319732"/>
    </source>
</evidence>
<dbReference type="Gene3D" id="3.20.20.70">
    <property type="entry name" value="Aldolase class I"/>
    <property type="match status" value="1"/>
</dbReference>
<keyword evidence="3" id="KW-0378">Hydrolase</keyword>